<sequence>MSQFDVAAGISQQAINNVIRFLFDNDEAKEKLFTYQTTQTIPDLGDFELSLVINELPLIVFEAPTHEEWDAAIKQEKAEWPLANGFKLQLPSVTGTMTYDEVSTTATGEVIIICDLFATSLTDVCLKPRAILVDQTDFSEMDAELVNHQLVPALFDIVDPVLTSITIPAIPAFEGVELQPVAFKITGGSIVLASSLKTNPATNISDYTLPSGLTSGVYTEVSSAIPNVLLNKEVKGQTFGDEDKTGPNEWSAGYKIAVTVADLSLDLSDEKITAKLTPGNISAKGEVTGLGIGITKSVLCPVTTAIDAMVDPDNWDKLTASFAVSITPKEASVVAEAKLVTVKVKDKDVQKVRLKVVSTNEFAIRALPTWSGSIVGTVMATATSALVDMIPKSLDKLIVDKIITNHLQSLDVYSVPVISNTIAGVKISIGIPDNSITVSTGKTIVQQLEINAVHVPAN</sequence>
<proteinExistence type="predicted"/>
<organism evidence="1 2">
    <name type="scientific">Mucilaginibacter celer</name>
    <dbReference type="NCBI Taxonomy" id="2305508"/>
    <lineage>
        <taxon>Bacteria</taxon>
        <taxon>Pseudomonadati</taxon>
        <taxon>Bacteroidota</taxon>
        <taxon>Sphingobacteriia</taxon>
        <taxon>Sphingobacteriales</taxon>
        <taxon>Sphingobacteriaceae</taxon>
        <taxon>Mucilaginibacter</taxon>
    </lineage>
</organism>
<accession>A0A494VLL5</accession>
<evidence type="ECO:0008006" key="3">
    <source>
        <dbReference type="Google" id="ProtNLM"/>
    </source>
</evidence>
<dbReference type="RefSeq" id="WP_119409751.1">
    <property type="nucleotide sequence ID" value="NZ_CP032869.1"/>
</dbReference>
<dbReference type="Proteomes" id="UP000270046">
    <property type="component" value="Chromosome"/>
</dbReference>
<dbReference type="EMBL" id="CP032869">
    <property type="protein sequence ID" value="AYL96147.1"/>
    <property type="molecule type" value="Genomic_DNA"/>
</dbReference>
<name>A0A494VLL5_9SPHI</name>
<dbReference type="KEGG" id="muh:HYN43_012975"/>
<evidence type="ECO:0000313" key="1">
    <source>
        <dbReference type="EMBL" id="AYL96147.1"/>
    </source>
</evidence>
<evidence type="ECO:0000313" key="2">
    <source>
        <dbReference type="Proteomes" id="UP000270046"/>
    </source>
</evidence>
<dbReference type="OrthoDB" id="1490160at2"/>
<dbReference type="AlphaFoldDB" id="A0A494VLL5"/>
<reference evidence="1 2" key="1">
    <citation type="submission" date="2018-10" db="EMBL/GenBank/DDBJ databases">
        <title>Genome sequencing of Mucilaginibacter sp. HYN0043.</title>
        <authorList>
            <person name="Kim M."/>
            <person name="Yi H."/>
        </authorList>
    </citation>
    <scope>NUCLEOTIDE SEQUENCE [LARGE SCALE GENOMIC DNA]</scope>
    <source>
        <strain evidence="1 2">HYN0043</strain>
    </source>
</reference>
<keyword evidence="2" id="KW-1185">Reference proteome</keyword>
<gene>
    <name evidence="1" type="ORF">HYN43_012975</name>
</gene>
<protein>
    <recommendedName>
        <fullName evidence="3">DUF4403 family protein</fullName>
    </recommendedName>
</protein>